<reference evidence="1 2" key="1">
    <citation type="submission" date="2017-03" db="EMBL/GenBank/DDBJ databases">
        <authorList>
            <person name="Afonso C.L."/>
            <person name="Miller P.J."/>
            <person name="Scott M.A."/>
            <person name="Spackman E."/>
            <person name="Goraichik I."/>
            <person name="Dimitrov K.M."/>
            <person name="Suarez D.L."/>
            <person name="Swayne D.E."/>
        </authorList>
    </citation>
    <scope>NUCLEOTIDE SEQUENCE [LARGE SCALE GENOMIC DNA]</scope>
    <source>
        <strain evidence="1 2">CECT 8110</strain>
    </source>
</reference>
<gene>
    <name evidence="1" type="primary">ctb</name>
    <name evidence="1" type="ORF">ROH8110_03419</name>
</gene>
<organism evidence="1 2">
    <name type="scientific">Roseovarius halotolerans</name>
    <dbReference type="NCBI Taxonomy" id="505353"/>
    <lineage>
        <taxon>Bacteria</taxon>
        <taxon>Pseudomonadati</taxon>
        <taxon>Pseudomonadota</taxon>
        <taxon>Alphaproteobacteria</taxon>
        <taxon>Rhodobacterales</taxon>
        <taxon>Roseobacteraceae</taxon>
        <taxon>Roseovarius</taxon>
    </lineage>
</organism>
<dbReference type="AlphaFoldDB" id="A0A1X6ZTM1"/>
<name>A0A1X6ZTM1_9RHOB</name>
<proteinExistence type="predicted"/>
<dbReference type="InterPro" id="IPR012292">
    <property type="entry name" value="Globin/Proto"/>
</dbReference>
<dbReference type="Gene3D" id="1.10.490.10">
    <property type="entry name" value="Globins"/>
    <property type="match status" value="1"/>
</dbReference>
<dbReference type="CDD" id="cd08916">
    <property type="entry name" value="TrHb3_P"/>
    <property type="match status" value="1"/>
</dbReference>
<evidence type="ECO:0000313" key="1">
    <source>
        <dbReference type="EMBL" id="SLN60911.1"/>
    </source>
</evidence>
<accession>A0A1X6ZTM1</accession>
<dbReference type="GO" id="GO:0019825">
    <property type="term" value="F:oxygen binding"/>
    <property type="evidence" value="ECO:0007669"/>
    <property type="project" value="InterPro"/>
</dbReference>
<dbReference type="GO" id="GO:0020037">
    <property type="term" value="F:heme binding"/>
    <property type="evidence" value="ECO:0007669"/>
    <property type="project" value="InterPro"/>
</dbReference>
<dbReference type="InterPro" id="IPR009050">
    <property type="entry name" value="Globin-like_sf"/>
</dbReference>
<dbReference type="SUPFAM" id="SSF46458">
    <property type="entry name" value="Globin-like"/>
    <property type="match status" value="1"/>
</dbReference>
<protein>
    <submittedName>
        <fullName evidence="1">Group 3 truncated hemoglobin ctb</fullName>
    </submittedName>
</protein>
<dbReference type="Proteomes" id="UP000193207">
    <property type="component" value="Unassembled WGS sequence"/>
</dbReference>
<evidence type="ECO:0000313" key="2">
    <source>
        <dbReference type="Proteomes" id="UP000193207"/>
    </source>
</evidence>
<sequence>MVQSEVQWALAERGEARHIGDMTNAMPPRFNITRPEIERVVAAFYATVRRHPGLAPVFAAQVDDWTAHEAKVSDFWANSILHERSYDGSPMAAHVKAGNVKPGMFSTWLELFDATLKAELPPEKAAAWSALAHRIGRSLRAGVVERETLPGGIPKLR</sequence>
<dbReference type="EMBL" id="FWFU01000004">
    <property type="protein sequence ID" value="SLN60911.1"/>
    <property type="molecule type" value="Genomic_DNA"/>
</dbReference>
<keyword evidence="2" id="KW-1185">Reference proteome</keyword>